<dbReference type="EMBL" id="MU795501">
    <property type="protein sequence ID" value="KAJ3805948.1"/>
    <property type="molecule type" value="Genomic_DNA"/>
</dbReference>
<gene>
    <name evidence="1" type="ORF">F5876DRAFT_50949</name>
</gene>
<proteinExistence type="predicted"/>
<reference evidence="1" key="1">
    <citation type="submission" date="2022-09" db="EMBL/GenBank/DDBJ databases">
        <title>A Global Phylogenomic Analysis of the Shiitake Genus Lentinula.</title>
        <authorList>
            <consortium name="DOE Joint Genome Institute"/>
            <person name="Sierra-Patev S."/>
            <person name="Min B."/>
            <person name="Naranjo-Ortiz M."/>
            <person name="Looney B."/>
            <person name="Konkel Z."/>
            <person name="Slot J.C."/>
            <person name="Sakamoto Y."/>
            <person name="Steenwyk J.L."/>
            <person name="Rokas A."/>
            <person name="Carro J."/>
            <person name="Camarero S."/>
            <person name="Ferreira P."/>
            <person name="Molpeceres G."/>
            <person name="Ruiz-Duenas F.J."/>
            <person name="Serrano A."/>
            <person name="Henrissat B."/>
            <person name="Drula E."/>
            <person name="Hughes K.W."/>
            <person name="Mata J.L."/>
            <person name="Ishikawa N.K."/>
            <person name="Vargas-Isla R."/>
            <person name="Ushijima S."/>
            <person name="Smith C.A."/>
            <person name="Ahrendt S."/>
            <person name="Andreopoulos W."/>
            <person name="He G."/>
            <person name="Labutti K."/>
            <person name="Lipzen A."/>
            <person name="Ng V."/>
            <person name="Riley R."/>
            <person name="Sandor L."/>
            <person name="Barry K."/>
            <person name="Martinez A.T."/>
            <person name="Xiao Y."/>
            <person name="Gibbons J.G."/>
            <person name="Terashima K."/>
            <person name="Grigoriev I.V."/>
            <person name="Hibbett D.S."/>
        </authorList>
    </citation>
    <scope>NUCLEOTIDE SEQUENCE</scope>
    <source>
        <strain evidence="1">TMI1499</strain>
    </source>
</reference>
<sequence length="50" mass="5905">HVPLNSHLHRIRKADYPNCPHCNTTGRATIETVKHYTTECPAYRKEQFRL</sequence>
<keyword evidence="2" id="KW-1185">Reference proteome</keyword>
<dbReference type="Proteomes" id="UP001163835">
    <property type="component" value="Unassembled WGS sequence"/>
</dbReference>
<evidence type="ECO:0000313" key="1">
    <source>
        <dbReference type="EMBL" id="KAJ3805948.1"/>
    </source>
</evidence>
<evidence type="ECO:0000313" key="2">
    <source>
        <dbReference type="Proteomes" id="UP001163835"/>
    </source>
</evidence>
<name>A0ACC1TMQ6_9AGAR</name>
<comment type="caution">
    <text evidence="1">The sequence shown here is derived from an EMBL/GenBank/DDBJ whole genome shotgun (WGS) entry which is preliminary data.</text>
</comment>
<feature type="non-terminal residue" evidence="1">
    <location>
        <position position="1"/>
    </location>
</feature>
<protein>
    <submittedName>
        <fullName evidence="1">Uncharacterized protein</fullName>
    </submittedName>
</protein>
<accession>A0ACC1TMQ6</accession>
<organism evidence="1 2">
    <name type="scientific">Lentinula aff. lateritia</name>
    <dbReference type="NCBI Taxonomy" id="2804960"/>
    <lineage>
        <taxon>Eukaryota</taxon>
        <taxon>Fungi</taxon>
        <taxon>Dikarya</taxon>
        <taxon>Basidiomycota</taxon>
        <taxon>Agaricomycotina</taxon>
        <taxon>Agaricomycetes</taxon>
        <taxon>Agaricomycetidae</taxon>
        <taxon>Agaricales</taxon>
        <taxon>Marasmiineae</taxon>
        <taxon>Omphalotaceae</taxon>
        <taxon>Lentinula</taxon>
    </lineage>
</organism>